<reference evidence="2" key="1">
    <citation type="submission" date="2019-06" db="EMBL/GenBank/DDBJ databases">
        <title>Draft genome sequence of the griseofulvin-producing fungus Xylaria cubensis strain G536.</title>
        <authorList>
            <person name="Mead M.E."/>
            <person name="Raja H.A."/>
            <person name="Steenwyk J.L."/>
            <person name="Knowles S.L."/>
            <person name="Oberlies N.H."/>
            <person name="Rokas A."/>
        </authorList>
    </citation>
    <scope>NUCLEOTIDE SEQUENCE [LARGE SCALE GENOMIC DNA]</scope>
    <source>
        <strain evidence="2">G536</strain>
    </source>
</reference>
<dbReference type="PANTHER" id="PTHR40470">
    <property type="entry name" value="PHYTANOYL-COA DIOXYGENASE FAMILY PROTEIN (AFU_ORTHOLOGUE AFUA_2G15850)"/>
    <property type="match status" value="1"/>
</dbReference>
<organism evidence="1 2">
    <name type="scientific">Xylaria flabelliformis</name>
    <dbReference type="NCBI Taxonomy" id="2512241"/>
    <lineage>
        <taxon>Eukaryota</taxon>
        <taxon>Fungi</taxon>
        <taxon>Dikarya</taxon>
        <taxon>Ascomycota</taxon>
        <taxon>Pezizomycotina</taxon>
        <taxon>Sordariomycetes</taxon>
        <taxon>Xylariomycetidae</taxon>
        <taxon>Xylariales</taxon>
        <taxon>Xylariaceae</taxon>
        <taxon>Xylaria</taxon>
    </lineage>
</organism>
<evidence type="ECO:0008006" key="3">
    <source>
        <dbReference type="Google" id="ProtNLM"/>
    </source>
</evidence>
<evidence type="ECO:0000313" key="2">
    <source>
        <dbReference type="Proteomes" id="UP000319160"/>
    </source>
</evidence>
<dbReference type="Proteomes" id="UP000319160">
    <property type="component" value="Unassembled WGS sequence"/>
</dbReference>
<dbReference type="OrthoDB" id="2106152at2759"/>
<name>A0A553I612_9PEZI</name>
<dbReference type="STRING" id="2512241.A0A553I612"/>
<sequence length="332" mass="36838">MTSLRAALAENGFVIQRQILSAEELDLLRSAASRTTERARSGNWPDIRTVGKQFPPWEKPAPGQPPKEGIWGVQGLLNPELGKDADIFAASYFNDKVLDVAKALLTYEADGKTSECTDEDLVLELYNMLVRPESDFELEWHRDDVLRTATEEEEAAKLGISSRIEDDEVKTNDGAAHESGTRKAKRYWNTQWNLPLYPDDSLIVVPGSHVRVRTPQERAASPHEPNMPGQLVVHLDPGDVVFYDNNILHRGVYSADKERMSLHGSVGHAGGGRFRATNVLQHGIGKWVDQCDFSALAKSPGGERIRRRAEGMRTRLVKLGRESGDVGYSLAG</sequence>
<accession>A0A553I612</accession>
<keyword evidence="2" id="KW-1185">Reference proteome</keyword>
<dbReference type="EMBL" id="VFLP01000015">
    <property type="protein sequence ID" value="TRX95638.1"/>
    <property type="molecule type" value="Genomic_DNA"/>
</dbReference>
<comment type="caution">
    <text evidence="1">The sequence shown here is derived from an EMBL/GenBank/DDBJ whole genome shotgun (WGS) entry which is preliminary data.</text>
</comment>
<dbReference type="SUPFAM" id="SSF51197">
    <property type="entry name" value="Clavaminate synthase-like"/>
    <property type="match status" value="1"/>
</dbReference>
<protein>
    <recommendedName>
        <fullName evidence="3">Phytanoyl-CoA dioxygenase</fullName>
    </recommendedName>
</protein>
<dbReference type="Gene3D" id="2.60.120.620">
    <property type="entry name" value="q2cbj1_9rhob like domain"/>
    <property type="match status" value="1"/>
</dbReference>
<dbReference type="AlphaFoldDB" id="A0A553I612"/>
<proteinExistence type="predicted"/>
<gene>
    <name evidence="1" type="ORF">FHL15_003596</name>
</gene>
<evidence type="ECO:0000313" key="1">
    <source>
        <dbReference type="EMBL" id="TRX95638.1"/>
    </source>
</evidence>
<dbReference type="PANTHER" id="PTHR40470:SF1">
    <property type="entry name" value="PHYTANOYL-COA DIOXYGENASE FAMILY PROTEIN (AFU_ORTHOLOGUE AFUA_2G15850)"/>
    <property type="match status" value="1"/>
</dbReference>